<dbReference type="CDD" id="cd08492">
    <property type="entry name" value="PBP2_NikA_DppA_OppA_like_15"/>
    <property type="match status" value="1"/>
</dbReference>
<dbReference type="InterPro" id="IPR000914">
    <property type="entry name" value="SBP_5_dom"/>
</dbReference>
<dbReference type="PANTHER" id="PTHR30290">
    <property type="entry name" value="PERIPLASMIC BINDING COMPONENT OF ABC TRANSPORTER"/>
    <property type="match status" value="1"/>
</dbReference>
<protein>
    <submittedName>
        <fullName evidence="5">ABC transporter substrate-binding protein</fullName>
    </submittedName>
</protein>
<keyword evidence="6" id="KW-1185">Reference proteome</keyword>
<dbReference type="InterPro" id="IPR023920">
    <property type="entry name" value="ABC_transptr_sub-bd_KPN01854"/>
</dbReference>
<accession>A0AA37UMS2</accession>
<comment type="similarity">
    <text evidence="1">Belongs to the bacterial solute-binding protein 5 family.</text>
</comment>
<dbReference type="InterPro" id="IPR039424">
    <property type="entry name" value="SBP_5"/>
</dbReference>
<reference evidence="5" key="2">
    <citation type="submission" date="2023-02" db="EMBL/GenBank/DDBJ databases">
        <authorList>
            <person name="Sun Q."/>
            <person name="Mori K."/>
        </authorList>
    </citation>
    <scope>NUCLEOTIDE SEQUENCE</scope>
    <source>
        <strain evidence="5">NBRC 112290</strain>
    </source>
</reference>
<dbReference type="Proteomes" id="UP001157161">
    <property type="component" value="Unassembled WGS sequence"/>
</dbReference>
<evidence type="ECO:0000313" key="5">
    <source>
        <dbReference type="EMBL" id="GMA30814.1"/>
    </source>
</evidence>
<reference evidence="5" key="1">
    <citation type="journal article" date="2014" name="Int. J. Syst. Evol. Microbiol.">
        <title>Complete genome sequence of Corynebacterium casei LMG S-19264T (=DSM 44701T), isolated from a smear-ripened cheese.</title>
        <authorList>
            <consortium name="US DOE Joint Genome Institute (JGI-PGF)"/>
            <person name="Walter F."/>
            <person name="Albersmeier A."/>
            <person name="Kalinowski J."/>
            <person name="Ruckert C."/>
        </authorList>
    </citation>
    <scope>NUCLEOTIDE SEQUENCE</scope>
    <source>
        <strain evidence="5">NBRC 112290</strain>
    </source>
</reference>
<feature type="domain" description="Solute-binding protein family 5" evidence="4">
    <location>
        <begin position="2"/>
        <end position="340"/>
    </location>
</feature>
<dbReference type="SUPFAM" id="SSF53850">
    <property type="entry name" value="Periplasmic binding protein-like II"/>
    <property type="match status" value="1"/>
</dbReference>
<dbReference type="PANTHER" id="PTHR30290:SF9">
    <property type="entry name" value="OLIGOPEPTIDE-BINDING PROTEIN APPA"/>
    <property type="match status" value="1"/>
</dbReference>
<evidence type="ECO:0000259" key="4">
    <source>
        <dbReference type="Pfam" id="PF00496"/>
    </source>
</evidence>
<dbReference type="InterPro" id="IPR030678">
    <property type="entry name" value="Peptide/Ni-bd"/>
</dbReference>
<sequence>MNADATEYTFNLRDGVTFSDGTPLDAAVVAKNFDAYGLGDAEAGFPVSEQINNYVSSEVVDDDTVTFRFSAPSPGFLQATSANGAGLLSSATLDGDLDDYAPGNATGVIGSGPFVITEETVGTELLLEAREDYDWAPEASEHQGRAYLDAVSFAITPEDSVRIGALTSGQADVIRYVQAYDEDQVSGAGLQLFAPQTQGVNNSLSLRFTNEILADEKVRRAIVAGVDAQEVVDTVFTENYPVATGVLSHTALGYVDLSDQLAYDPQEAERLLDEAGWVPGSDGIRSKDGQRLTLVASEAKPQPLSRDTLTLVSQQLKEIGVDLQILAADSGTYAEAITDPDQVQLYHSMVGRTDLDVIKSQYASTNRDANLSDDAELDRLLGLVASTADPEARLAASADAQRYLVEHAYVIPLFEEPQVYGAQPYVQGFGWDTVARPIFYDTWLEQ</sequence>
<keyword evidence="3" id="KW-0732">Signal</keyword>
<dbReference type="GO" id="GO:0015833">
    <property type="term" value="P:peptide transport"/>
    <property type="evidence" value="ECO:0007669"/>
    <property type="project" value="TreeGrafter"/>
</dbReference>
<evidence type="ECO:0000256" key="2">
    <source>
        <dbReference type="ARBA" id="ARBA00022448"/>
    </source>
</evidence>
<proteinExistence type="inferred from homology"/>
<dbReference type="Pfam" id="PF00496">
    <property type="entry name" value="SBP_bac_5"/>
    <property type="match status" value="1"/>
</dbReference>
<dbReference type="EMBL" id="BSUM01000001">
    <property type="protein sequence ID" value="GMA30814.1"/>
    <property type="molecule type" value="Genomic_DNA"/>
</dbReference>
<dbReference type="PIRSF" id="PIRSF002741">
    <property type="entry name" value="MppA"/>
    <property type="match status" value="1"/>
</dbReference>
<dbReference type="NCBIfam" id="TIGR04028">
    <property type="entry name" value="SBP_KPN_01854"/>
    <property type="match status" value="1"/>
</dbReference>
<comment type="caution">
    <text evidence="5">The sequence shown here is derived from an EMBL/GenBank/DDBJ whole genome shotgun (WGS) entry which is preliminary data.</text>
</comment>
<evidence type="ECO:0000256" key="3">
    <source>
        <dbReference type="ARBA" id="ARBA00022729"/>
    </source>
</evidence>
<dbReference type="AlphaFoldDB" id="A0AA37UMS2"/>
<dbReference type="GO" id="GO:1904680">
    <property type="term" value="F:peptide transmembrane transporter activity"/>
    <property type="evidence" value="ECO:0007669"/>
    <property type="project" value="TreeGrafter"/>
</dbReference>
<evidence type="ECO:0000256" key="1">
    <source>
        <dbReference type="ARBA" id="ARBA00005695"/>
    </source>
</evidence>
<keyword evidence="2" id="KW-0813">Transport</keyword>
<dbReference type="Gene3D" id="3.10.105.10">
    <property type="entry name" value="Dipeptide-binding Protein, Domain 3"/>
    <property type="match status" value="1"/>
</dbReference>
<dbReference type="GO" id="GO:0042597">
    <property type="term" value="C:periplasmic space"/>
    <property type="evidence" value="ECO:0007669"/>
    <property type="project" value="UniProtKB-ARBA"/>
</dbReference>
<organism evidence="5 6">
    <name type="scientific">Litorihabitans aurantiacus</name>
    <dbReference type="NCBI Taxonomy" id="1930061"/>
    <lineage>
        <taxon>Bacteria</taxon>
        <taxon>Bacillati</taxon>
        <taxon>Actinomycetota</taxon>
        <taxon>Actinomycetes</taxon>
        <taxon>Micrococcales</taxon>
        <taxon>Beutenbergiaceae</taxon>
        <taxon>Litorihabitans</taxon>
    </lineage>
</organism>
<dbReference type="GO" id="GO:0043190">
    <property type="term" value="C:ATP-binding cassette (ABC) transporter complex"/>
    <property type="evidence" value="ECO:0007669"/>
    <property type="project" value="InterPro"/>
</dbReference>
<dbReference type="Gene3D" id="3.40.190.10">
    <property type="entry name" value="Periplasmic binding protein-like II"/>
    <property type="match status" value="1"/>
</dbReference>
<gene>
    <name evidence="5" type="ORF">GCM10025875_08060</name>
</gene>
<name>A0AA37UMS2_9MICO</name>
<evidence type="ECO:0000313" key="6">
    <source>
        <dbReference type="Proteomes" id="UP001157161"/>
    </source>
</evidence>